<dbReference type="AlphaFoldDB" id="A0A1A9ZTQ9"/>
<keyword evidence="2" id="KW-0472">Membrane</keyword>
<proteinExistence type="predicted"/>
<name>A0A1A9ZTQ9_GLOPL</name>
<feature type="region of interest" description="Disordered" evidence="1">
    <location>
        <begin position="1"/>
        <end position="27"/>
    </location>
</feature>
<protein>
    <submittedName>
        <fullName evidence="3">Uncharacterized protein</fullName>
    </submittedName>
</protein>
<keyword evidence="4" id="KW-1185">Reference proteome</keyword>
<evidence type="ECO:0000256" key="2">
    <source>
        <dbReference type="SAM" id="Phobius"/>
    </source>
</evidence>
<feature type="transmembrane region" description="Helical" evidence="2">
    <location>
        <begin position="259"/>
        <end position="284"/>
    </location>
</feature>
<keyword evidence="2" id="KW-1133">Transmembrane helix</keyword>
<feature type="transmembrane region" description="Helical" evidence="2">
    <location>
        <begin position="228"/>
        <end position="247"/>
    </location>
</feature>
<evidence type="ECO:0000313" key="4">
    <source>
        <dbReference type="Proteomes" id="UP000092445"/>
    </source>
</evidence>
<evidence type="ECO:0000256" key="1">
    <source>
        <dbReference type="SAM" id="MobiDB-lite"/>
    </source>
</evidence>
<dbReference type="VEuPathDB" id="VectorBase:GPAI024657"/>
<reference evidence="3" key="2">
    <citation type="submission" date="2020-05" db="UniProtKB">
        <authorList>
            <consortium name="EnsemblMetazoa"/>
        </authorList>
    </citation>
    <scope>IDENTIFICATION</scope>
    <source>
        <strain evidence="3">IAEA</strain>
    </source>
</reference>
<evidence type="ECO:0000313" key="3">
    <source>
        <dbReference type="EnsemblMetazoa" id="GPAI024657-PA"/>
    </source>
</evidence>
<keyword evidence="2" id="KW-0812">Transmembrane</keyword>
<sequence>MHEKGILVPPSENSMKIDSPTPSSEALNTSLNLCVQSSEEERTYGQGGSLKGEERYLQREPHYGQPRQHHMTPLGTSQVSRIIIAISVELARVQWSNRVRCSSKQEFAVNVQTKAFIVFHNLGCDCEEGLRGLLKVQQKPRALRPLQMDYIKSEAAFRLDYTQLLNLINNSSNHHFVISSIAFMAVIHLHLSNVKLLNKQQLNRIPTHISYIKERTAHYMAVEIYENFRFVVLFFVKAQVFFIFIPLSSLKASLLRLVFALLFTSLLVFKSGGAAFAFATLTVII</sequence>
<dbReference type="EnsemblMetazoa" id="GPAI024657-RA">
    <property type="protein sequence ID" value="GPAI024657-PA"/>
    <property type="gene ID" value="GPAI024657"/>
</dbReference>
<organism evidence="3 4">
    <name type="scientific">Glossina pallidipes</name>
    <name type="common">Tsetse fly</name>
    <dbReference type="NCBI Taxonomy" id="7398"/>
    <lineage>
        <taxon>Eukaryota</taxon>
        <taxon>Metazoa</taxon>
        <taxon>Ecdysozoa</taxon>
        <taxon>Arthropoda</taxon>
        <taxon>Hexapoda</taxon>
        <taxon>Insecta</taxon>
        <taxon>Pterygota</taxon>
        <taxon>Neoptera</taxon>
        <taxon>Endopterygota</taxon>
        <taxon>Diptera</taxon>
        <taxon>Brachycera</taxon>
        <taxon>Muscomorpha</taxon>
        <taxon>Hippoboscoidea</taxon>
        <taxon>Glossinidae</taxon>
        <taxon>Glossina</taxon>
    </lineage>
</organism>
<feature type="compositionally biased region" description="Polar residues" evidence="1">
    <location>
        <begin position="11"/>
        <end position="27"/>
    </location>
</feature>
<accession>A0A1A9ZTQ9</accession>
<dbReference type="Proteomes" id="UP000092445">
    <property type="component" value="Unassembled WGS sequence"/>
</dbReference>
<reference evidence="4" key="1">
    <citation type="submission" date="2014-03" db="EMBL/GenBank/DDBJ databases">
        <authorList>
            <person name="Aksoy S."/>
            <person name="Warren W."/>
            <person name="Wilson R.K."/>
        </authorList>
    </citation>
    <scope>NUCLEOTIDE SEQUENCE [LARGE SCALE GENOMIC DNA]</scope>
    <source>
        <strain evidence="4">IAEA</strain>
    </source>
</reference>